<sequence length="123" mass="13413">MGEQVVRGLLVPVYGAVDERTDRPWGSARLVVAHRSMVPWRRPMRGIALVVVHRSVMSRCAGTHPLRPPLPLDRLVPEELHTLKDAASAPKRAAGTRRAPLSPPPTMRQAGISAPPLQPTRGT</sequence>
<proteinExistence type="predicted"/>
<comment type="caution">
    <text evidence="2">The sequence shown here is derived from an EMBL/GenBank/DDBJ whole genome shotgun (WGS) entry which is preliminary data.</text>
</comment>
<keyword evidence="3" id="KW-1185">Reference proteome</keyword>
<reference evidence="3" key="1">
    <citation type="journal article" date="2019" name="Int. J. Syst. Evol. Microbiol.">
        <title>The Global Catalogue of Microorganisms (GCM) 10K type strain sequencing project: providing services to taxonomists for standard genome sequencing and annotation.</title>
        <authorList>
            <consortium name="The Broad Institute Genomics Platform"/>
            <consortium name="The Broad Institute Genome Sequencing Center for Infectious Disease"/>
            <person name="Wu L."/>
            <person name="Ma J."/>
        </authorList>
    </citation>
    <scope>NUCLEOTIDE SEQUENCE [LARGE SCALE GENOMIC DNA]</scope>
    <source>
        <strain evidence="3">JCM 16924</strain>
    </source>
</reference>
<evidence type="ECO:0000313" key="3">
    <source>
        <dbReference type="Proteomes" id="UP001500456"/>
    </source>
</evidence>
<accession>A0ABP7T735</accession>
<evidence type="ECO:0000256" key="1">
    <source>
        <dbReference type="SAM" id="MobiDB-lite"/>
    </source>
</evidence>
<name>A0ABP7T735_9ACTN</name>
<organism evidence="2 3">
    <name type="scientific">Streptomyces plumbiresistens</name>
    <dbReference type="NCBI Taxonomy" id="511811"/>
    <lineage>
        <taxon>Bacteria</taxon>
        <taxon>Bacillati</taxon>
        <taxon>Actinomycetota</taxon>
        <taxon>Actinomycetes</taxon>
        <taxon>Kitasatosporales</taxon>
        <taxon>Streptomycetaceae</taxon>
        <taxon>Streptomyces</taxon>
    </lineage>
</organism>
<gene>
    <name evidence="2" type="ORF">GCM10022232_78690</name>
</gene>
<dbReference type="Proteomes" id="UP001500456">
    <property type="component" value="Unassembled WGS sequence"/>
</dbReference>
<evidence type="ECO:0000313" key="2">
    <source>
        <dbReference type="EMBL" id="GAA4022026.1"/>
    </source>
</evidence>
<dbReference type="EMBL" id="BAAAZX010000032">
    <property type="protein sequence ID" value="GAA4022026.1"/>
    <property type="molecule type" value="Genomic_DNA"/>
</dbReference>
<protein>
    <submittedName>
        <fullName evidence="2">Uncharacterized protein</fullName>
    </submittedName>
</protein>
<feature type="region of interest" description="Disordered" evidence="1">
    <location>
        <begin position="81"/>
        <end position="123"/>
    </location>
</feature>